<gene>
    <name evidence="7" type="ORF">EA71_00361</name>
</gene>
<evidence type="ECO:0000256" key="5">
    <source>
        <dbReference type="ARBA" id="ARBA00023284"/>
    </source>
</evidence>
<dbReference type="PRINTS" id="PR00368">
    <property type="entry name" value="FADPNR"/>
</dbReference>
<dbReference type="EMBL" id="LEPB01000001">
    <property type="protein sequence ID" value="RCA12157.1"/>
    <property type="molecule type" value="Genomic_DNA"/>
</dbReference>
<keyword evidence="3" id="KW-0274">FAD</keyword>
<keyword evidence="5" id="KW-0676">Redox-active center</keyword>
<keyword evidence="4" id="KW-0560">Oxidoreductase</keyword>
<evidence type="ECO:0000313" key="8">
    <source>
        <dbReference type="Proteomes" id="UP000252797"/>
    </source>
</evidence>
<dbReference type="PRINTS" id="PR00469">
    <property type="entry name" value="PNDRDTASEII"/>
</dbReference>
<dbReference type="RefSeq" id="WP_113845194.1">
    <property type="nucleotide sequence ID" value="NZ_LEPB01000001.1"/>
</dbReference>
<dbReference type="PANTHER" id="PTHR43429:SF1">
    <property type="entry name" value="NAD(P)H SULFUR OXIDOREDUCTASE (COA-DEPENDENT)"/>
    <property type="match status" value="1"/>
</dbReference>
<proteinExistence type="predicted"/>
<comment type="cofactor">
    <cofactor evidence="1">
        <name>FAD</name>
        <dbReference type="ChEBI" id="CHEBI:57692"/>
    </cofactor>
</comment>
<name>A0A367CHV7_9ENTE</name>
<dbReference type="GO" id="GO:0016491">
    <property type="term" value="F:oxidoreductase activity"/>
    <property type="evidence" value="ECO:0007669"/>
    <property type="project" value="UniProtKB-KW"/>
</dbReference>
<evidence type="ECO:0000259" key="6">
    <source>
        <dbReference type="Pfam" id="PF07992"/>
    </source>
</evidence>
<dbReference type="AlphaFoldDB" id="A0A367CHV7"/>
<dbReference type="STRING" id="53345.LIU_02840"/>
<dbReference type="Gene3D" id="3.30.390.30">
    <property type="match status" value="1"/>
</dbReference>
<dbReference type="InterPro" id="IPR016156">
    <property type="entry name" value="FAD/NAD-linked_Rdtase_dimer_sf"/>
</dbReference>
<dbReference type="InterPro" id="IPR050260">
    <property type="entry name" value="FAD-bd_OxRdtase"/>
</dbReference>
<evidence type="ECO:0000256" key="2">
    <source>
        <dbReference type="ARBA" id="ARBA00022630"/>
    </source>
</evidence>
<evidence type="ECO:0000256" key="1">
    <source>
        <dbReference type="ARBA" id="ARBA00001974"/>
    </source>
</evidence>
<keyword evidence="2" id="KW-0285">Flavoprotein</keyword>
<feature type="domain" description="FAD/NAD(P)-binding" evidence="6">
    <location>
        <begin position="1"/>
        <end position="297"/>
    </location>
</feature>
<dbReference type="InterPro" id="IPR023753">
    <property type="entry name" value="FAD/NAD-binding_dom"/>
</dbReference>
<dbReference type="SUPFAM" id="SSF55424">
    <property type="entry name" value="FAD/NAD-linked reductases, dimerisation (C-terminal) domain"/>
    <property type="match status" value="1"/>
</dbReference>
<comment type="caution">
    <text evidence="7">The sequence shown here is derived from an EMBL/GenBank/DDBJ whole genome shotgun (WGS) entry which is preliminary data.</text>
</comment>
<organism evidence="7 8">
    <name type="scientific">Enterococcus durans</name>
    <dbReference type="NCBI Taxonomy" id="53345"/>
    <lineage>
        <taxon>Bacteria</taxon>
        <taxon>Bacillati</taxon>
        <taxon>Bacillota</taxon>
        <taxon>Bacilli</taxon>
        <taxon>Lactobacillales</taxon>
        <taxon>Enterococcaceae</taxon>
        <taxon>Enterococcus</taxon>
    </lineage>
</organism>
<dbReference type="Pfam" id="PF07992">
    <property type="entry name" value="Pyr_redox_2"/>
    <property type="match status" value="1"/>
</dbReference>
<evidence type="ECO:0000256" key="4">
    <source>
        <dbReference type="ARBA" id="ARBA00023002"/>
    </source>
</evidence>
<dbReference type="InterPro" id="IPR036188">
    <property type="entry name" value="FAD/NAD-bd_sf"/>
</dbReference>
<evidence type="ECO:0000313" key="7">
    <source>
        <dbReference type="EMBL" id="RCA12157.1"/>
    </source>
</evidence>
<sequence>MRVVIVGGSFAGIHTAMALRKHCPDSEIILIEKQAKIGFIPSGINLLLKKEITEEKQLYWMTKEKMEAFYNVDVRINTEVASLGTTTNTLILQNGGQLTFDHLVIATGSNQQFKTISTESELIRSVRDAHLKEPLEEKIAQAQKVAIVGAGQVGIELAEGLVGQNKQIHLYESRKNLLFRYFDPEMVAPLREELEKRKIPVFLNEQVQSLVESESVTVTTDQRKERYDLVLLANHTRPDNRLWQEKLKLNDDGTIWVDDYLQTSAKNIYAIGDTIQVTFRPTEEKMYVSLVNNAIRTAHVVSRTISGKPTKDPGTYRPVGNHWFGYFLGSVGITEEESIFYPQQITKEYLTTQVSATDHQPVKIKIIQNEQQQLVGAQLQSKGNIFHLLDQFTLAIEESWTLEQLEEHELFFQPEYRMPIPFTKVVEDTHED</sequence>
<dbReference type="SUPFAM" id="SSF51905">
    <property type="entry name" value="FAD/NAD(P)-binding domain"/>
    <property type="match status" value="1"/>
</dbReference>
<reference evidence="7 8" key="1">
    <citation type="submission" date="2015-06" db="EMBL/GenBank/DDBJ databases">
        <title>The Genome Sequence of Enterococcus durans 4EA1.</title>
        <authorList>
            <consortium name="The Broad Institute Genomics Platform"/>
            <consortium name="The Broad Institute Genome Sequencing Center for Infectious Disease"/>
            <person name="Earl A.M."/>
            <person name="Van Tyne D."/>
            <person name="Lebreton F."/>
            <person name="Saavedra J.T."/>
            <person name="Gilmore M.S."/>
            <person name="Manson Mcguire A."/>
            <person name="Clock S."/>
            <person name="Crupain M."/>
            <person name="Rangan U."/>
            <person name="Young S."/>
            <person name="Abouelleil A."/>
            <person name="Cao P."/>
            <person name="Chapman S.B."/>
            <person name="Griggs A."/>
            <person name="Priest M."/>
            <person name="Shea T."/>
            <person name="Wortman J."/>
            <person name="Nusbaum C."/>
            <person name="Birren B."/>
        </authorList>
    </citation>
    <scope>NUCLEOTIDE SEQUENCE [LARGE SCALE GENOMIC DNA]</scope>
    <source>
        <strain evidence="7 8">4EA1</strain>
    </source>
</reference>
<evidence type="ECO:0000256" key="3">
    <source>
        <dbReference type="ARBA" id="ARBA00022827"/>
    </source>
</evidence>
<dbReference type="Gene3D" id="3.50.50.60">
    <property type="entry name" value="FAD/NAD(P)-binding domain"/>
    <property type="match status" value="2"/>
</dbReference>
<accession>A0A367CHV7</accession>
<dbReference type="Proteomes" id="UP000252797">
    <property type="component" value="Unassembled WGS sequence"/>
</dbReference>
<protein>
    <submittedName>
        <fullName evidence="7">Pyridine nucleotide-disulfide oxidoreductase</fullName>
    </submittedName>
</protein>
<dbReference type="PANTHER" id="PTHR43429">
    <property type="entry name" value="PYRIDINE NUCLEOTIDE-DISULFIDE OXIDOREDUCTASE DOMAIN-CONTAINING"/>
    <property type="match status" value="1"/>
</dbReference>